<reference evidence="2 3" key="2">
    <citation type="submission" date="2009-02" db="EMBL/GenBank/DDBJ databases">
        <title>Draft genome sequence of Clostridium asparagiforme (DSM 15981).</title>
        <authorList>
            <person name="Sudarsanam P."/>
            <person name="Ley R."/>
            <person name="Guruge J."/>
            <person name="Turnbaugh P.J."/>
            <person name="Mahowald M."/>
            <person name="Liep D."/>
            <person name="Gordon J."/>
        </authorList>
    </citation>
    <scope>NUCLEOTIDE SEQUENCE [LARGE SCALE GENOMIC DNA]</scope>
    <source>
        <strain evidence="2 3">DSM 15981</strain>
    </source>
</reference>
<feature type="transmembrane region" description="Helical" evidence="1">
    <location>
        <begin position="20"/>
        <end position="37"/>
    </location>
</feature>
<dbReference type="EMBL" id="ACCJ01000199">
    <property type="protein sequence ID" value="EEG54974.1"/>
    <property type="molecule type" value="Genomic_DNA"/>
</dbReference>
<proteinExistence type="predicted"/>
<keyword evidence="3" id="KW-1185">Reference proteome</keyword>
<comment type="caution">
    <text evidence="2">The sequence shown here is derived from an EMBL/GenBank/DDBJ whole genome shotgun (WGS) entry which is preliminary data.</text>
</comment>
<accession>C0D122</accession>
<protein>
    <submittedName>
        <fullName evidence="2">Uncharacterized protein</fullName>
    </submittedName>
</protein>
<dbReference type="HOGENOM" id="CLU_2914152_0_0_9"/>
<keyword evidence="1" id="KW-0472">Membrane</keyword>
<reference evidence="2 3" key="1">
    <citation type="submission" date="2009-01" db="EMBL/GenBank/DDBJ databases">
        <authorList>
            <person name="Fulton L."/>
            <person name="Clifton S."/>
            <person name="Fulton B."/>
            <person name="Xu J."/>
            <person name="Minx P."/>
            <person name="Pepin K.H."/>
            <person name="Johnson M."/>
            <person name="Bhonagiri V."/>
            <person name="Nash W.E."/>
            <person name="Mardis E.R."/>
            <person name="Wilson R.K."/>
        </authorList>
    </citation>
    <scope>NUCLEOTIDE SEQUENCE [LARGE SCALE GENOMIC DNA]</scope>
    <source>
        <strain evidence="2 3">DSM 15981</strain>
    </source>
</reference>
<evidence type="ECO:0000313" key="2">
    <source>
        <dbReference type="EMBL" id="EEG54974.1"/>
    </source>
</evidence>
<evidence type="ECO:0000313" key="3">
    <source>
        <dbReference type="Proteomes" id="UP000004756"/>
    </source>
</evidence>
<name>C0D122_9FIRM</name>
<keyword evidence="1" id="KW-0812">Transmembrane</keyword>
<dbReference type="AlphaFoldDB" id="C0D122"/>
<dbReference type="Proteomes" id="UP000004756">
    <property type="component" value="Unassembled WGS sequence"/>
</dbReference>
<organism evidence="2 3">
    <name type="scientific">[Clostridium] asparagiforme DSM 15981</name>
    <dbReference type="NCBI Taxonomy" id="518636"/>
    <lineage>
        <taxon>Bacteria</taxon>
        <taxon>Bacillati</taxon>
        <taxon>Bacillota</taxon>
        <taxon>Clostridia</taxon>
        <taxon>Lachnospirales</taxon>
        <taxon>Lachnospiraceae</taxon>
        <taxon>Enterocloster</taxon>
    </lineage>
</organism>
<evidence type="ECO:0000256" key="1">
    <source>
        <dbReference type="SAM" id="Phobius"/>
    </source>
</evidence>
<keyword evidence="1" id="KW-1133">Transmembrane helix</keyword>
<gene>
    <name evidence="2" type="ORF">CLOSTASPAR_02959</name>
</gene>
<sequence>MLINSFFQTKRSFLANTAHNSTVFLFLQTFLTFFLIFRNGSDGGKIGAGSRVKLACRRLLN</sequence>